<name>A0A8S2Y6W5_9BILA</name>
<protein>
    <submittedName>
        <fullName evidence="1">Uncharacterized protein</fullName>
    </submittedName>
</protein>
<proteinExistence type="predicted"/>
<accession>A0A8S2Y6W5</accession>
<dbReference type="AlphaFoldDB" id="A0A8S2Y6W5"/>
<organism evidence="1 2">
    <name type="scientific">Didymodactylos carnosus</name>
    <dbReference type="NCBI Taxonomy" id="1234261"/>
    <lineage>
        <taxon>Eukaryota</taxon>
        <taxon>Metazoa</taxon>
        <taxon>Spiralia</taxon>
        <taxon>Gnathifera</taxon>
        <taxon>Rotifera</taxon>
        <taxon>Eurotatoria</taxon>
        <taxon>Bdelloidea</taxon>
        <taxon>Philodinida</taxon>
        <taxon>Philodinidae</taxon>
        <taxon>Didymodactylos</taxon>
    </lineage>
</organism>
<evidence type="ECO:0000313" key="1">
    <source>
        <dbReference type="EMBL" id="CAF4535705.1"/>
    </source>
</evidence>
<reference evidence="1" key="1">
    <citation type="submission" date="2021-02" db="EMBL/GenBank/DDBJ databases">
        <authorList>
            <person name="Nowell W R."/>
        </authorList>
    </citation>
    <scope>NUCLEOTIDE SEQUENCE</scope>
</reference>
<feature type="non-terminal residue" evidence="1">
    <location>
        <position position="1"/>
    </location>
</feature>
<dbReference type="EMBL" id="CAJOBA010105522">
    <property type="protein sequence ID" value="CAF4535705.1"/>
    <property type="molecule type" value="Genomic_DNA"/>
</dbReference>
<feature type="non-terminal residue" evidence="1">
    <location>
        <position position="19"/>
    </location>
</feature>
<sequence>MELKRMRQESQAHPSSVLH</sequence>
<gene>
    <name evidence="1" type="ORF">TMI583_LOCUS49197</name>
</gene>
<comment type="caution">
    <text evidence="1">The sequence shown here is derived from an EMBL/GenBank/DDBJ whole genome shotgun (WGS) entry which is preliminary data.</text>
</comment>
<evidence type="ECO:0000313" key="2">
    <source>
        <dbReference type="Proteomes" id="UP000682733"/>
    </source>
</evidence>
<dbReference type="Proteomes" id="UP000682733">
    <property type="component" value="Unassembled WGS sequence"/>
</dbReference>